<protein>
    <submittedName>
        <fullName evidence="5">mRNA cleavage and polyadenylation specificity factor complex subunit pta1</fullName>
    </submittedName>
</protein>
<proteinExistence type="predicted"/>
<reference evidence="5" key="1">
    <citation type="submission" date="2022-07" db="EMBL/GenBank/DDBJ databases">
        <title>Fungi with potential for degradation of polypropylene.</title>
        <authorList>
            <person name="Gostincar C."/>
        </authorList>
    </citation>
    <scope>NUCLEOTIDE SEQUENCE</scope>
    <source>
        <strain evidence="5">EXF-13308</strain>
    </source>
</reference>
<keyword evidence="3" id="KW-0539">Nucleus</keyword>
<dbReference type="Proteomes" id="UP001174694">
    <property type="component" value="Unassembled WGS sequence"/>
</dbReference>
<dbReference type="Pfam" id="PF11935">
    <property type="entry name" value="SYMPK_PTA1_N"/>
    <property type="match status" value="1"/>
</dbReference>
<evidence type="ECO:0000256" key="1">
    <source>
        <dbReference type="ARBA" id="ARBA00004123"/>
    </source>
</evidence>
<comment type="subcellular location">
    <subcellularLocation>
        <location evidence="1">Nucleus</location>
    </subcellularLocation>
</comment>
<organism evidence="5 6">
    <name type="scientific">Pleurostoma richardsiae</name>
    <dbReference type="NCBI Taxonomy" id="41990"/>
    <lineage>
        <taxon>Eukaryota</taxon>
        <taxon>Fungi</taxon>
        <taxon>Dikarya</taxon>
        <taxon>Ascomycota</taxon>
        <taxon>Pezizomycotina</taxon>
        <taxon>Sordariomycetes</taxon>
        <taxon>Sordariomycetidae</taxon>
        <taxon>Calosphaeriales</taxon>
        <taxon>Pleurostomataceae</taxon>
        <taxon>Pleurostoma</taxon>
    </lineage>
</organism>
<evidence type="ECO:0000256" key="2">
    <source>
        <dbReference type="ARBA" id="ARBA00022664"/>
    </source>
</evidence>
<keyword evidence="6" id="KW-1185">Reference proteome</keyword>
<evidence type="ECO:0000313" key="6">
    <source>
        <dbReference type="Proteomes" id="UP001174694"/>
    </source>
</evidence>
<sequence>MAAPAPLSVSEQLRQLNDARKLVLSDVSYYSPVVQGILPIIGPSALPELRRWGADFLAEAFAAPAFPSRDKETLSLTVLETLKAMVENPNEDVYVLKSVIQTSASIYPLAMRWIINNSYDATTWERMTAIKTRILRIWDGAPTPIRLCCIKFAQRVVLAQTAAANMEQKRDGLEVSLSMVPPNHPVLDPRILEAEATGLLDRMLGVLQDDSSDALVVDGTLNTLSILVRTRPGTSSRILNAVLNFNPLKLAASPMTPKTRVLVKSMEKTTRMLLIHIAKRDPQNPFTPRIQQYVERLIRSRAEIFDDASRKRALAEQAAYSDAKRQRLGAETATISQMQIQPLAPGPNSLAAVFTLTSNPGLQGFDVSQVPAALAARISVSTLATLNPQTLDVAINGIRDRLSALSAAQPPVLNPDTAPLGVEEDDDDYEPDFYPAEDTEQILNKLDSAPPEGEAPKTETTSLALGAFRLPPPPPLNSDAAAVAGQGTITRVFSSMKTLEDPAVKKAKAGINRLAASSYDRESWLTVIARLATRASAGLEDVSVKDEGSSAIVADSHRSVLSNVIRESLYTFILEDFRRRIELAVSWLCEEWYNDALQRKQSADAPLYYDKWALKLVDGFVPYLNPQDKVLTRFLGEIPELNPAILARVKSLCRDPSMVQLALTSLLYLVMMRPPARGIALDTVQDIWIEYEDARPMAGKYLVKWRPGFVEAQTASAEGGANSGTANVAIAT</sequence>
<gene>
    <name evidence="5" type="ORF">NKR23_g10405</name>
</gene>
<evidence type="ECO:0000256" key="3">
    <source>
        <dbReference type="ARBA" id="ARBA00023242"/>
    </source>
</evidence>
<dbReference type="PANTHER" id="PTHR15245:SF20">
    <property type="entry name" value="SYMPLEKIN"/>
    <property type="match status" value="1"/>
</dbReference>
<dbReference type="PANTHER" id="PTHR15245">
    <property type="entry name" value="SYMPLEKIN-RELATED"/>
    <property type="match status" value="1"/>
</dbReference>
<keyword evidence="2" id="KW-0507">mRNA processing</keyword>
<accession>A0AA38R592</accession>
<dbReference type="InterPro" id="IPR011989">
    <property type="entry name" value="ARM-like"/>
</dbReference>
<dbReference type="AlphaFoldDB" id="A0AA38R592"/>
<dbReference type="EMBL" id="JANBVO010000046">
    <property type="protein sequence ID" value="KAJ9133984.1"/>
    <property type="molecule type" value="Genomic_DNA"/>
</dbReference>
<dbReference type="InterPro" id="IPR032460">
    <property type="entry name" value="Symplekin/Pta1_N"/>
</dbReference>
<dbReference type="GO" id="GO:0005847">
    <property type="term" value="C:mRNA cleavage and polyadenylation specificity factor complex"/>
    <property type="evidence" value="ECO:0007669"/>
    <property type="project" value="TreeGrafter"/>
</dbReference>
<comment type="caution">
    <text evidence="5">The sequence shown here is derived from an EMBL/GenBank/DDBJ whole genome shotgun (WGS) entry which is preliminary data.</text>
</comment>
<feature type="domain" description="Symplekin/Pta1 N-terminal" evidence="4">
    <location>
        <begin position="92"/>
        <end position="311"/>
    </location>
</feature>
<name>A0AA38R592_9PEZI</name>
<dbReference type="Gene3D" id="1.25.10.10">
    <property type="entry name" value="Leucine-rich Repeat Variant"/>
    <property type="match status" value="1"/>
</dbReference>
<dbReference type="GO" id="GO:0006397">
    <property type="term" value="P:mRNA processing"/>
    <property type="evidence" value="ECO:0007669"/>
    <property type="project" value="UniProtKB-KW"/>
</dbReference>
<evidence type="ECO:0000313" key="5">
    <source>
        <dbReference type="EMBL" id="KAJ9133984.1"/>
    </source>
</evidence>
<evidence type="ECO:0000259" key="4">
    <source>
        <dbReference type="Pfam" id="PF11935"/>
    </source>
</evidence>
<dbReference type="InterPro" id="IPR021850">
    <property type="entry name" value="Symplekin/Pta1"/>
</dbReference>